<dbReference type="PROSITE" id="PS51257">
    <property type="entry name" value="PROKAR_LIPOPROTEIN"/>
    <property type="match status" value="1"/>
</dbReference>
<feature type="coiled-coil region" evidence="1">
    <location>
        <begin position="128"/>
        <end position="193"/>
    </location>
</feature>
<keyword evidence="2" id="KW-0472">Membrane</keyword>
<proteinExistence type="predicted"/>
<dbReference type="EMBL" id="BMXA01000005">
    <property type="protein sequence ID" value="GHA16188.1"/>
    <property type="molecule type" value="Genomic_DNA"/>
</dbReference>
<feature type="transmembrane region" description="Helical" evidence="2">
    <location>
        <begin position="230"/>
        <end position="254"/>
    </location>
</feature>
<evidence type="ECO:0000259" key="3">
    <source>
        <dbReference type="Pfam" id="PF14257"/>
    </source>
</evidence>
<dbReference type="AlphaFoldDB" id="A0A918VR50"/>
<dbReference type="Pfam" id="PF14257">
    <property type="entry name" value="DUF4349"/>
    <property type="match status" value="1"/>
</dbReference>
<keyword evidence="5" id="KW-1185">Reference proteome</keyword>
<dbReference type="InterPro" id="IPR025645">
    <property type="entry name" value="DUF4349"/>
</dbReference>
<keyword evidence="2" id="KW-1133">Transmembrane helix</keyword>
<evidence type="ECO:0000256" key="1">
    <source>
        <dbReference type="SAM" id="Coils"/>
    </source>
</evidence>
<reference evidence="4" key="2">
    <citation type="submission" date="2020-09" db="EMBL/GenBank/DDBJ databases">
        <authorList>
            <person name="Sun Q."/>
            <person name="Kim S."/>
        </authorList>
    </citation>
    <scope>NUCLEOTIDE SEQUENCE</scope>
    <source>
        <strain evidence="4">KCTC 12711</strain>
    </source>
</reference>
<organism evidence="4 5">
    <name type="scientific">Arenicella chitinivorans</name>
    <dbReference type="NCBI Taxonomy" id="1329800"/>
    <lineage>
        <taxon>Bacteria</taxon>
        <taxon>Pseudomonadati</taxon>
        <taxon>Pseudomonadota</taxon>
        <taxon>Gammaproteobacteria</taxon>
        <taxon>Arenicellales</taxon>
        <taxon>Arenicellaceae</taxon>
        <taxon>Arenicella</taxon>
    </lineage>
</organism>
<feature type="domain" description="DUF4349" evidence="3">
    <location>
        <begin position="48"/>
        <end position="254"/>
    </location>
</feature>
<evidence type="ECO:0000313" key="4">
    <source>
        <dbReference type="EMBL" id="GHA16188.1"/>
    </source>
</evidence>
<sequence>MVRVGFYVILLAMISACDADRALNVSAYKDVNEFQALQETQRAKTEFLAYTHQIAVDVDHSALSSVFNSVIETCVHETEYVCLIMRSEESGGEYAYGHITLRVSPNGIDKYKRLVTESGELAAQSMHAEDLTAAVKDTEKRLEMLNSYQARLQKLEQNPNVNVDALIKLSSEMAEVQTQIEFAQGQKAKLYQRINMDVLEITLQSSRDTTFYGPIGDALSTFADNVADGLSVFITAMAYLLPWLLLLMLLIWLLRLFWGRRKRRS</sequence>
<evidence type="ECO:0000256" key="2">
    <source>
        <dbReference type="SAM" id="Phobius"/>
    </source>
</evidence>
<comment type="caution">
    <text evidence="4">The sequence shown here is derived from an EMBL/GenBank/DDBJ whole genome shotgun (WGS) entry which is preliminary data.</text>
</comment>
<dbReference type="RefSeq" id="WP_189402239.1">
    <property type="nucleotide sequence ID" value="NZ_BMXA01000005.1"/>
</dbReference>
<protein>
    <recommendedName>
        <fullName evidence="3">DUF4349 domain-containing protein</fullName>
    </recommendedName>
</protein>
<dbReference type="Proteomes" id="UP000614811">
    <property type="component" value="Unassembled WGS sequence"/>
</dbReference>
<reference evidence="4" key="1">
    <citation type="journal article" date="2014" name="Int. J. Syst. Evol. Microbiol.">
        <title>Complete genome sequence of Corynebacterium casei LMG S-19264T (=DSM 44701T), isolated from a smear-ripened cheese.</title>
        <authorList>
            <consortium name="US DOE Joint Genome Institute (JGI-PGF)"/>
            <person name="Walter F."/>
            <person name="Albersmeier A."/>
            <person name="Kalinowski J."/>
            <person name="Ruckert C."/>
        </authorList>
    </citation>
    <scope>NUCLEOTIDE SEQUENCE</scope>
    <source>
        <strain evidence="4">KCTC 12711</strain>
    </source>
</reference>
<keyword evidence="1" id="KW-0175">Coiled coil</keyword>
<keyword evidence="2" id="KW-0812">Transmembrane</keyword>
<name>A0A918VR50_9GAMM</name>
<accession>A0A918VR50</accession>
<gene>
    <name evidence="4" type="ORF">GCM10008090_27490</name>
</gene>
<evidence type="ECO:0000313" key="5">
    <source>
        <dbReference type="Proteomes" id="UP000614811"/>
    </source>
</evidence>